<sequence length="225" mass="25596">MACGWTSSANFFTIKRKRGSLLSSLHMEGDGECPTLVKQHDTNYISVFALVHFHENPYQGPHERGKKRCNWTSSSRPTTMLHPLTKFFDKGVVDLTCGSILAGERFNINSKLYMLRGHIHTSISTIPTPSDLLRGYIFDTKTKSFHNFKGPKGMKPYGTFGKLYYHATQYDYPHWPSESVKPTFERRDWNSVKADKCGSYPFRGRAVIAGNNIVEYQSATNKITN</sequence>
<accession>A0A498J278</accession>
<dbReference type="Proteomes" id="UP000290289">
    <property type="component" value="Chromosome 9"/>
</dbReference>
<gene>
    <name evidence="1" type="ORF">DVH24_000286</name>
</gene>
<protein>
    <submittedName>
        <fullName evidence="1">Uncharacterized protein</fullName>
    </submittedName>
</protein>
<name>A0A498J278_MALDO</name>
<reference evidence="1 2" key="1">
    <citation type="submission" date="2018-10" db="EMBL/GenBank/DDBJ databases">
        <title>A high-quality apple genome assembly.</title>
        <authorList>
            <person name="Hu J."/>
        </authorList>
    </citation>
    <scope>NUCLEOTIDE SEQUENCE [LARGE SCALE GENOMIC DNA]</scope>
    <source>
        <strain evidence="2">cv. HFTH1</strain>
        <tissue evidence="1">Young leaf</tissue>
    </source>
</reference>
<evidence type="ECO:0000313" key="1">
    <source>
        <dbReference type="EMBL" id="RXH88687.1"/>
    </source>
</evidence>
<evidence type="ECO:0000313" key="2">
    <source>
        <dbReference type="Proteomes" id="UP000290289"/>
    </source>
</evidence>
<comment type="caution">
    <text evidence="1">The sequence shown here is derived from an EMBL/GenBank/DDBJ whole genome shotgun (WGS) entry which is preliminary data.</text>
</comment>
<proteinExistence type="predicted"/>
<dbReference type="AlphaFoldDB" id="A0A498J278"/>
<organism evidence="1 2">
    <name type="scientific">Malus domestica</name>
    <name type="common">Apple</name>
    <name type="synonym">Pyrus malus</name>
    <dbReference type="NCBI Taxonomy" id="3750"/>
    <lineage>
        <taxon>Eukaryota</taxon>
        <taxon>Viridiplantae</taxon>
        <taxon>Streptophyta</taxon>
        <taxon>Embryophyta</taxon>
        <taxon>Tracheophyta</taxon>
        <taxon>Spermatophyta</taxon>
        <taxon>Magnoliopsida</taxon>
        <taxon>eudicotyledons</taxon>
        <taxon>Gunneridae</taxon>
        <taxon>Pentapetalae</taxon>
        <taxon>rosids</taxon>
        <taxon>fabids</taxon>
        <taxon>Rosales</taxon>
        <taxon>Rosaceae</taxon>
        <taxon>Amygdaloideae</taxon>
        <taxon>Maleae</taxon>
        <taxon>Malus</taxon>
    </lineage>
</organism>
<dbReference type="EMBL" id="RDQH01000335">
    <property type="protein sequence ID" value="RXH88687.1"/>
    <property type="molecule type" value="Genomic_DNA"/>
</dbReference>
<keyword evidence="2" id="KW-1185">Reference proteome</keyword>